<evidence type="ECO:0000313" key="2">
    <source>
        <dbReference type="EMBL" id="KAL3287867.1"/>
    </source>
</evidence>
<dbReference type="EMBL" id="JABFTP020000185">
    <property type="protein sequence ID" value="KAL3287867.1"/>
    <property type="molecule type" value="Genomic_DNA"/>
</dbReference>
<reference evidence="2 3" key="1">
    <citation type="journal article" date="2021" name="BMC Biol.">
        <title>Horizontally acquired antibacterial genes associated with adaptive radiation of ladybird beetles.</title>
        <authorList>
            <person name="Li H.S."/>
            <person name="Tang X.F."/>
            <person name="Huang Y.H."/>
            <person name="Xu Z.Y."/>
            <person name="Chen M.L."/>
            <person name="Du X.Y."/>
            <person name="Qiu B.Y."/>
            <person name="Chen P.T."/>
            <person name="Zhang W."/>
            <person name="Slipinski A."/>
            <person name="Escalona H.E."/>
            <person name="Waterhouse R.M."/>
            <person name="Zwick A."/>
            <person name="Pang H."/>
        </authorList>
    </citation>
    <scope>NUCLEOTIDE SEQUENCE [LARGE SCALE GENOMIC DNA]</scope>
    <source>
        <strain evidence="2">SYSU2018</strain>
    </source>
</reference>
<comment type="caution">
    <text evidence="2">The sequence shown here is derived from an EMBL/GenBank/DDBJ whole genome shotgun (WGS) entry which is preliminary data.</text>
</comment>
<sequence>MDETGISTTTNKPSPAFLKSAVAQNAVQGFERPGIWPVNKYVFGDEDYEPAAVIAGTSNMNIGPEIDPLSEIFSSRNRTPSCKFQDSVASIVNTPEKISSQESELGCSRIVSAVGPDIAAQRGDTVVPDTEENTRRDNSPDSKPDCLAYSRLVLRPIANPAKPMTTRKRKLQKSEILLSTPIKEDQKQKYEKNKVKSVIKTLNDKFKNVPKKTNIKTDKDQKTAKKVKQQKKKKIYLMLYCGEMYRYSRRL</sequence>
<feature type="compositionally biased region" description="Basic and acidic residues" evidence="1">
    <location>
        <begin position="132"/>
        <end position="144"/>
    </location>
</feature>
<evidence type="ECO:0000256" key="1">
    <source>
        <dbReference type="SAM" id="MobiDB-lite"/>
    </source>
</evidence>
<accession>A0ABD2PAR1</accession>
<dbReference type="Proteomes" id="UP001516400">
    <property type="component" value="Unassembled WGS sequence"/>
</dbReference>
<organism evidence="2 3">
    <name type="scientific">Cryptolaemus montrouzieri</name>
    <dbReference type="NCBI Taxonomy" id="559131"/>
    <lineage>
        <taxon>Eukaryota</taxon>
        <taxon>Metazoa</taxon>
        <taxon>Ecdysozoa</taxon>
        <taxon>Arthropoda</taxon>
        <taxon>Hexapoda</taxon>
        <taxon>Insecta</taxon>
        <taxon>Pterygota</taxon>
        <taxon>Neoptera</taxon>
        <taxon>Endopterygota</taxon>
        <taxon>Coleoptera</taxon>
        <taxon>Polyphaga</taxon>
        <taxon>Cucujiformia</taxon>
        <taxon>Coccinelloidea</taxon>
        <taxon>Coccinellidae</taxon>
        <taxon>Scymninae</taxon>
        <taxon>Scymnini</taxon>
        <taxon>Cryptolaemus</taxon>
    </lineage>
</organism>
<keyword evidence="3" id="KW-1185">Reference proteome</keyword>
<dbReference type="AlphaFoldDB" id="A0ABD2PAR1"/>
<evidence type="ECO:0000313" key="3">
    <source>
        <dbReference type="Proteomes" id="UP001516400"/>
    </source>
</evidence>
<name>A0ABD2PAR1_9CUCU</name>
<feature type="region of interest" description="Disordered" evidence="1">
    <location>
        <begin position="125"/>
        <end position="145"/>
    </location>
</feature>
<protein>
    <submittedName>
        <fullName evidence="2">Uncharacterized protein</fullName>
    </submittedName>
</protein>
<proteinExistence type="predicted"/>
<gene>
    <name evidence="2" type="ORF">HHI36_002324</name>
</gene>